<gene>
    <name evidence="1" type="ORF">M8818_000766</name>
</gene>
<proteinExistence type="predicted"/>
<dbReference type="EMBL" id="JAMKPW020000003">
    <property type="protein sequence ID" value="KAK8219792.1"/>
    <property type="molecule type" value="Genomic_DNA"/>
</dbReference>
<accession>A0ACC3SMV7</accession>
<comment type="caution">
    <text evidence="1">The sequence shown here is derived from an EMBL/GenBank/DDBJ whole genome shotgun (WGS) entry which is preliminary data.</text>
</comment>
<name>A0ACC3SMV7_9PEZI</name>
<evidence type="ECO:0000313" key="2">
    <source>
        <dbReference type="Proteomes" id="UP001320706"/>
    </source>
</evidence>
<sequence length="143" mass="15405">MSAVDRSRVDGLLPALAGHQGNGGKQQRPEELELSLQRGKCEGPPGERPTELGHGEMRDAEGLDSGLNADSAPSGSHVSLPLEKQPGMVAPSHPERDPYIWYVEKERRRDSDGPRTYLPRSGDGATPNGRPSTHTVGMGRSYP</sequence>
<organism evidence="1 2">
    <name type="scientific">Zalaria obscura</name>
    <dbReference type="NCBI Taxonomy" id="2024903"/>
    <lineage>
        <taxon>Eukaryota</taxon>
        <taxon>Fungi</taxon>
        <taxon>Dikarya</taxon>
        <taxon>Ascomycota</taxon>
        <taxon>Pezizomycotina</taxon>
        <taxon>Dothideomycetes</taxon>
        <taxon>Dothideomycetidae</taxon>
        <taxon>Dothideales</taxon>
        <taxon>Zalariaceae</taxon>
        <taxon>Zalaria</taxon>
    </lineage>
</organism>
<keyword evidence="2" id="KW-1185">Reference proteome</keyword>
<protein>
    <submittedName>
        <fullName evidence="1">Uncharacterized protein</fullName>
    </submittedName>
</protein>
<reference evidence="1" key="1">
    <citation type="submission" date="2024-02" db="EMBL/GenBank/DDBJ databases">
        <title>Metagenome Assembled Genome of Zalaria obscura JY119.</title>
        <authorList>
            <person name="Vighnesh L."/>
            <person name="Jagadeeshwari U."/>
            <person name="Venkata Ramana C."/>
            <person name="Sasikala C."/>
        </authorList>
    </citation>
    <scope>NUCLEOTIDE SEQUENCE</scope>
    <source>
        <strain evidence="1">JY119</strain>
    </source>
</reference>
<dbReference type="Proteomes" id="UP001320706">
    <property type="component" value="Unassembled WGS sequence"/>
</dbReference>
<evidence type="ECO:0000313" key="1">
    <source>
        <dbReference type="EMBL" id="KAK8219792.1"/>
    </source>
</evidence>